<keyword evidence="7" id="KW-1185">Reference proteome</keyword>
<dbReference type="Pfam" id="PF18276">
    <property type="entry name" value="TcA_TcB_BD"/>
    <property type="match status" value="1"/>
</dbReference>
<dbReference type="Pfam" id="PF18413">
    <property type="entry name" value="Neuraminidase"/>
    <property type="match status" value="1"/>
</dbReference>
<evidence type="ECO:0000256" key="1">
    <source>
        <dbReference type="SAM" id="Coils"/>
    </source>
</evidence>
<reference evidence="6 7" key="1">
    <citation type="journal article" date="2011" name="Genome Biol.">
        <title>Comparative genome sequence analysis underscores mycoparasitism as the ancestral life style of Trichoderma.</title>
        <authorList>
            <person name="Kubicek C.P."/>
            <person name="Herrera-Estrella A."/>
            <person name="Seidl-Seiboth V."/>
            <person name="Martinez D.A."/>
            <person name="Druzhinina I.S."/>
            <person name="Thon M."/>
            <person name="Zeilinger S."/>
            <person name="Casas-Flores S."/>
            <person name="Horwitz B.A."/>
            <person name="Mukherjee P.K."/>
            <person name="Mukherjee M."/>
            <person name="Kredics L."/>
            <person name="Alcaraz L.D."/>
            <person name="Aerts A."/>
            <person name="Antal Z."/>
            <person name="Atanasova L."/>
            <person name="Cervantes-Badillo M.G."/>
            <person name="Challacombe J."/>
            <person name="Chertkov O."/>
            <person name="McCluskey K."/>
            <person name="Coulpier F."/>
            <person name="Deshpande N."/>
            <person name="von Doehren H."/>
            <person name="Ebbole D.J."/>
            <person name="Esquivel-Naranjo E.U."/>
            <person name="Fekete E."/>
            <person name="Flipphi M."/>
            <person name="Glaser F."/>
            <person name="Gomez-Rodriguez E.Y."/>
            <person name="Gruber S."/>
            <person name="Han C."/>
            <person name="Henrissat B."/>
            <person name="Hermosa R."/>
            <person name="Hernandez-Onate M."/>
            <person name="Karaffa L."/>
            <person name="Kosti I."/>
            <person name="Le Crom S."/>
            <person name="Lindquist E."/>
            <person name="Lucas S."/>
            <person name="Luebeck M."/>
            <person name="Luebeck P.S."/>
            <person name="Margeot A."/>
            <person name="Metz B."/>
            <person name="Misra M."/>
            <person name="Nevalainen H."/>
            <person name="Omann M."/>
            <person name="Packer N."/>
            <person name="Perrone G."/>
            <person name="Uresti-Rivera E.E."/>
            <person name="Salamov A."/>
            <person name="Schmoll M."/>
            <person name="Seiboth B."/>
            <person name="Shapiro H."/>
            <person name="Sukno S."/>
            <person name="Tamayo-Ramos J.A."/>
            <person name="Tisch D."/>
            <person name="Wiest A."/>
            <person name="Wilkinson H.H."/>
            <person name="Zhang M."/>
            <person name="Coutinho P.M."/>
            <person name="Kenerley C.M."/>
            <person name="Monte E."/>
            <person name="Baker S.E."/>
            <person name="Grigoriev I.V."/>
        </authorList>
    </citation>
    <scope>NUCLEOTIDE SEQUENCE [LARGE SCALE GENOMIC DNA]</scope>
    <source>
        <strain evidence="7">Gv29-8 / FGSC 10586</strain>
    </source>
</reference>
<gene>
    <name evidence="6" type="ORF">TRIVIDRAFT_62650</name>
</gene>
<dbReference type="STRING" id="413071.G9MEN1"/>
<dbReference type="OrthoDB" id="4890633at2759"/>
<proteinExistence type="predicted"/>
<dbReference type="eggNOG" id="ENOG502RX9A">
    <property type="taxonomic scope" value="Eukaryota"/>
</dbReference>
<dbReference type="InParanoid" id="G9MEN1"/>
<dbReference type="InterPro" id="IPR040840">
    <property type="entry name" value="TcA_TcB_BD"/>
</dbReference>
<accession>G9MEN1</accession>
<evidence type="ECO:0000313" key="7">
    <source>
        <dbReference type="Proteomes" id="UP000007115"/>
    </source>
</evidence>
<organism evidence="6 7">
    <name type="scientific">Hypocrea virens (strain Gv29-8 / FGSC 10586)</name>
    <name type="common">Gliocladium virens</name>
    <name type="synonym">Trichoderma virens</name>
    <dbReference type="NCBI Taxonomy" id="413071"/>
    <lineage>
        <taxon>Eukaryota</taxon>
        <taxon>Fungi</taxon>
        <taxon>Dikarya</taxon>
        <taxon>Ascomycota</taxon>
        <taxon>Pezizomycotina</taxon>
        <taxon>Sordariomycetes</taxon>
        <taxon>Hypocreomycetidae</taxon>
        <taxon>Hypocreales</taxon>
        <taxon>Hypocreaceae</taxon>
        <taxon>Trichoderma</taxon>
    </lineage>
</organism>
<protein>
    <submittedName>
        <fullName evidence="6">Uncharacterized protein</fullName>
    </submittedName>
</protein>
<dbReference type="Pfam" id="PF20220">
    <property type="entry name" value="ABC_toxin_N"/>
    <property type="match status" value="1"/>
</dbReference>
<evidence type="ECO:0000259" key="5">
    <source>
        <dbReference type="Pfam" id="PF20220"/>
    </source>
</evidence>
<keyword evidence="1" id="KW-0175">Coiled coil</keyword>
<sequence>MDIYSSHVELEWIPHLTKEVFPTVNLLKGDLKSQLEAVLSDELELIPAIPSIIQDGNLDNEKKDKLRLLLRVEEIWKSMLPVLDLATDLEERKEADDKMCLFIKSLARSVHAGPDNLFELLPSNSTEDLKIDINSAWDKLRDKLFSEEVMSSIIGMLQSKKLVVPSELHESATTVFQLAVELFSFNIRKDTIRRLLGGDQDSSDAEKNVFFIARISEVLQPALIEYLVQLQQMLSLTTKCDDFRRLVACNYKTVEAVIEDHQCGRDALVQSGVSHEQATKILKRASVIAIRNERIAIEALRSNGCKNRGMEHEISSINQELVNQHSLRDINLSTMFPMGSMIEDDGISVTSPAAFFVHLLDSIKKASLGAAGGKATTLQDKLFERRPDLKQLDLSYFNTSIQIRYIDLVNEILEAIAWEQSEKLQNPLSPFNMESKDTAERKSSEPQHIRLEVYEKYVQPMVFPMNVFPYNHAIQSIRLLMKACGVPLIQILETFSAPDRIQFATNTPTVIKMRIEIINRAWAAEVLGLQYEDYVAITTEGFYPHKEWPSDDYLKSVDCRKTWEYWGYDSEHDILSSSSGLTLVQKETMPRSGLSFEELLSITKSRYFCGTLQMKPDQPKNLSEARIEQKDGDSTTPGIDTCQRLQAFVRLWRKLPWTLHELDIFVSMFAGSASIDADVIGKIACVQQIAELTGLALVEIQPLWGDIDTYDYTSLKVYSLYTRRFLQSAHPDEIFFPKKAVDEAYQYFNTDSNIVDYLPTILEGVRLTMDEYLEIKDLVPTILTMSSLSQLYRISTLCKILDVPVDKYKLLISVHSSKSQFNPFQDPSTTLALIKDHKASRFSLDEILFICTGNAIKSDDAYNPTQENIEKIINAMIQGFSATDTYDGKAPLSSPWQIIVEHLHPHFPDVEKNVLEYCLSASITTGTRNVTSSSSLEIILAMETEPITDKPPLALNIRIPEILKPIVLTNPHIIYIMEMLVRRLMHTAAIVRRCGLKKAEIEMLRNLKIAFIGFARPDLQEIRELERYCQLREVFPNKKEKQPLCDFYTSLYHSPPGTVEHLISLLVSVSGWSSEMCANYIKAKYALDDTSNTKEEADRLAKRFRILSTLLEMSNSISLVGKLRLPGISLEQLFALAEPRLPKNTLELPKVHAHLFPRGHFPYYPPPPKRSPPKRSPTESPPPKPSPPQPSPPEPSPPEPSPPTPPPPESPPTESPPPEPPVPSHTMVWNDYFEFEKALRKAIRNLRIMPGGGAAFDKAYDGIRTAQRDAMVQYLLAHSYARQNEIRDAEELFEHLLIDVQMGPVLQTSRLKQAISTVQLFVQRCLLGVERRHGITGPKLRANKSVEWDTMFRYRLWEAERKVFLHPETWADPTLRDDKTEQFLEFETAMAQTKLDPESIATLTKTYLHEIEKIANLEIVNYLWDRTGSGDGRTRYADIHFFGRTRTQPVSFYYRKLQIRPREHDDEQDMYFWTPWERLDIDVPVYETDADGRRLDKPGSYLIPAVIQGRLTLFLPEITLMQTNNEFTSNGGRTGQDLLNAKMASLVPQRWWDVRMGRTERRNGKWLAKSVPQEAIQCKPITTYTKVKLSGIDIVYAGVEKWPAIDEFNFSLLDTYRDESNPNLHIEVEYRYREKINSEKEILKCFSYGAFECHGHQLIRRQRGLYDTHEPPYDITSFQKTNYAKNGEFSQERVLGPFKANHVDGKGIPDISRRNWTISFDESHTSFKIPPGFFSPKPCSKALVFDEETSKQGCLQYIGIPKAFSKETYEVKFQLYDFTNLLTARLIDCVNNGGEVDAVHQFLHKIGSESTESRDTFGLHHYVDNFFHERARPFSIYNWELGVHIPMLLAERLMATQQYDLALETLRTIFDPTLSDDPYQCWLFPPFVDAIKKLNTRDNEPLVERTIMEQYENNNVHVLARNSPEVYMKRIMLKYIEVLIGMGDLFFRQATLESIPLAIERYIQASHLFGARPVIIPKLIETKAKTYEKLTEPDRNFSNDNYNAALDTAPSGVAVLNGHKLKTLGIAPSKYSYFSVPTNPYIIDLGKKIDQRLYNIRNGLDINGIPISLPLFEPPLDPAMVLAAQALRSIGSSASPFTSQDGPIPKYRFRYLIHQAYELVNELRLASQQLIQFKEKRDAEAIWLLRTKHQRTVLGLTMRIKKNQRLETEKGIEVLQETRKQLEMRLNYYLQLTGDTPTFPTAEGDHWADVVQNIASPTTDDLRMSPFELGEMNLSEKASDMNIAAGLLDVAAAAAFAIPTFSVKTQPMGMGSDVSLGGYVLGQLIQSQAAAVKLGAQVYTDQAVKAARAGAITKQLQERRLEINVTGREMVKVDKEIKQLRVRLDVCDADMKAHEQEIENAAAEEEWLRKKYTSEQLYALLENSMNIIFQQTYTMAADMASLARRALNFEHAAQFNNDSKLPKVVNYWDNSHDGHLSAESIKSISLRQLNPIELLKLRETGEAILNVPEALFDMDYPGHFCRRISSVSVSIPCILGAYTSLSCTLRLTKHGYRISPDLKTPEKDAFRQDIVPITSIAVSNGVQDSGIFNMDFRGTDEYGPFEGAGAISTWKIELPQVFKPFDYHTISDVLKDIVKRLPFWTQQNRPTSVTSITLLMYPQKPASATVHVGKSSTSPIKLDGARADALSPYALAIAGISQPLEDQWAIEMLPKAYERGWLVIGYSAGRST</sequence>
<feature type="region of interest" description="Disordered" evidence="2">
    <location>
        <begin position="1162"/>
        <end position="1223"/>
    </location>
</feature>
<comment type="caution">
    <text evidence="6">The sequence shown here is derived from an EMBL/GenBank/DDBJ whole genome shotgun (WGS) entry which is preliminary data.</text>
</comment>
<feature type="compositionally biased region" description="Pro residues" evidence="2">
    <location>
        <begin position="1179"/>
        <end position="1223"/>
    </location>
</feature>
<dbReference type="InterPro" id="IPR046839">
    <property type="entry name" value="ABC_toxin_N"/>
</dbReference>
<evidence type="ECO:0000313" key="6">
    <source>
        <dbReference type="EMBL" id="EHK26849.1"/>
    </source>
</evidence>
<feature type="domain" description="Tc toxin complex TcA C-terminal TcB-binding" evidence="3">
    <location>
        <begin position="2441"/>
        <end position="2590"/>
    </location>
</feature>
<feature type="domain" description="Neuraminidase-like" evidence="4">
    <location>
        <begin position="1417"/>
        <end position="1577"/>
    </location>
</feature>
<feature type="coiled-coil region" evidence="1">
    <location>
        <begin position="2337"/>
        <end position="2371"/>
    </location>
</feature>
<dbReference type="GeneID" id="25796387"/>
<evidence type="ECO:0000259" key="4">
    <source>
        <dbReference type="Pfam" id="PF18413"/>
    </source>
</evidence>
<dbReference type="InterPro" id="IPR041079">
    <property type="entry name" value="Neuraminidase-like"/>
</dbReference>
<dbReference type="EMBL" id="ABDF02000001">
    <property type="protein sequence ID" value="EHK26849.1"/>
    <property type="molecule type" value="Genomic_DNA"/>
</dbReference>
<dbReference type="Proteomes" id="UP000007115">
    <property type="component" value="Unassembled WGS sequence"/>
</dbReference>
<evidence type="ECO:0000259" key="3">
    <source>
        <dbReference type="Pfam" id="PF18276"/>
    </source>
</evidence>
<name>G9MEN1_HYPVG</name>
<dbReference type="HOGENOM" id="CLU_000189_1_0_1"/>
<dbReference type="PRINTS" id="PR01217">
    <property type="entry name" value="PRICHEXTENSN"/>
</dbReference>
<feature type="domain" description="ABC toxin N-terminal" evidence="5">
    <location>
        <begin position="1261"/>
        <end position="1387"/>
    </location>
</feature>
<dbReference type="RefSeq" id="XP_013961067.1">
    <property type="nucleotide sequence ID" value="XM_014105592.1"/>
</dbReference>
<evidence type="ECO:0000256" key="2">
    <source>
        <dbReference type="SAM" id="MobiDB-lite"/>
    </source>
</evidence>
<dbReference type="VEuPathDB" id="FungiDB:TRIVIDRAFT_62650"/>